<accession>A0ABN2A9D5</accession>
<dbReference type="Proteomes" id="UP001500363">
    <property type="component" value="Unassembled WGS sequence"/>
</dbReference>
<dbReference type="PANTHER" id="PTHR35174">
    <property type="entry name" value="BLL7171 PROTEIN-RELATED"/>
    <property type="match status" value="1"/>
</dbReference>
<dbReference type="InterPro" id="IPR011008">
    <property type="entry name" value="Dimeric_a/b-barrel"/>
</dbReference>
<gene>
    <name evidence="3" type="ORF">GCM10009741_09910</name>
</gene>
<dbReference type="PANTHER" id="PTHR35174:SF3">
    <property type="entry name" value="BLL7171 PROTEIN"/>
    <property type="match status" value="1"/>
</dbReference>
<comment type="similarity">
    <text evidence="1">Belongs to the YciI family.</text>
</comment>
<name>A0ABN2A9D5_9ACTN</name>
<dbReference type="Pfam" id="PF03795">
    <property type="entry name" value="YCII"/>
    <property type="match status" value="1"/>
</dbReference>
<evidence type="ECO:0000313" key="4">
    <source>
        <dbReference type="Proteomes" id="UP001500363"/>
    </source>
</evidence>
<evidence type="ECO:0000256" key="1">
    <source>
        <dbReference type="ARBA" id="ARBA00007689"/>
    </source>
</evidence>
<protein>
    <recommendedName>
        <fullName evidence="2">YCII-related domain-containing protein</fullName>
    </recommendedName>
</protein>
<dbReference type="InterPro" id="IPR005545">
    <property type="entry name" value="YCII"/>
</dbReference>
<proteinExistence type="inferred from homology"/>
<organism evidence="3 4">
    <name type="scientific">Kribbella lupini</name>
    <dbReference type="NCBI Taxonomy" id="291602"/>
    <lineage>
        <taxon>Bacteria</taxon>
        <taxon>Bacillati</taxon>
        <taxon>Actinomycetota</taxon>
        <taxon>Actinomycetes</taxon>
        <taxon>Propionibacteriales</taxon>
        <taxon>Kribbellaceae</taxon>
        <taxon>Kribbella</taxon>
    </lineage>
</organism>
<reference evidence="3 4" key="1">
    <citation type="journal article" date="2019" name="Int. J. Syst. Evol. Microbiol.">
        <title>The Global Catalogue of Microorganisms (GCM) 10K type strain sequencing project: providing services to taxonomists for standard genome sequencing and annotation.</title>
        <authorList>
            <consortium name="The Broad Institute Genomics Platform"/>
            <consortium name="The Broad Institute Genome Sequencing Center for Infectious Disease"/>
            <person name="Wu L."/>
            <person name="Ma J."/>
        </authorList>
    </citation>
    <scope>NUCLEOTIDE SEQUENCE [LARGE SCALE GENOMIC DNA]</scope>
    <source>
        <strain evidence="3 4">JCM 14303</strain>
    </source>
</reference>
<dbReference type="EMBL" id="BAAANC010000001">
    <property type="protein sequence ID" value="GAA1513817.1"/>
    <property type="molecule type" value="Genomic_DNA"/>
</dbReference>
<comment type="caution">
    <text evidence="3">The sequence shown here is derived from an EMBL/GenBank/DDBJ whole genome shotgun (WGS) entry which is preliminary data.</text>
</comment>
<keyword evidence="4" id="KW-1185">Reference proteome</keyword>
<dbReference type="Gene3D" id="3.30.70.1060">
    <property type="entry name" value="Dimeric alpha+beta barrel"/>
    <property type="match status" value="1"/>
</dbReference>
<feature type="domain" description="YCII-related" evidence="2">
    <location>
        <begin position="29"/>
        <end position="143"/>
    </location>
</feature>
<evidence type="ECO:0000259" key="2">
    <source>
        <dbReference type="Pfam" id="PF03795"/>
    </source>
</evidence>
<sequence length="156" mass="16854">MRTLTGLDVTGSTKPADVNRSTLDNGVVKFLLLIHNNPEALEGLTPDQRRALIGGDDLVDRIGRLRANGELVQILALQPPSESKTVQTVAGTPVISDRPFLETKEFLAGALVVEVPSIERALEIAAEVPYAAVQRIEVRPVRDLDEDGLARLDPGE</sequence>
<evidence type="ECO:0000313" key="3">
    <source>
        <dbReference type="EMBL" id="GAA1513817.1"/>
    </source>
</evidence>
<dbReference type="SUPFAM" id="SSF54909">
    <property type="entry name" value="Dimeric alpha+beta barrel"/>
    <property type="match status" value="1"/>
</dbReference>